<keyword evidence="10" id="KW-1185">Reference proteome</keyword>
<name>A0A5B8XY04_9DELT</name>
<dbReference type="SMART" id="SM00155">
    <property type="entry name" value="PLDc"/>
    <property type="match status" value="2"/>
</dbReference>
<dbReference type="RefSeq" id="WP_146960601.1">
    <property type="nucleotide sequence ID" value="NZ_CP042467.1"/>
</dbReference>
<organism evidence="9 10">
    <name type="scientific">Microvenator marinus</name>
    <dbReference type="NCBI Taxonomy" id="2600177"/>
    <lineage>
        <taxon>Bacteria</taxon>
        <taxon>Deltaproteobacteria</taxon>
        <taxon>Bradymonadales</taxon>
        <taxon>Microvenatoraceae</taxon>
        <taxon>Microvenator</taxon>
    </lineage>
</organism>
<evidence type="ECO:0000256" key="4">
    <source>
        <dbReference type="ARBA" id="ARBA00022801"/>
    </source>
</evidence>
<dbReference type="PROSITE" id="PS50035">
    <property type="entry name" value="PLD"/>
    <property type="match status" value="1"/>
</dbReference>
<comment type="catalytic activity">
    <reaction evidence="1">
        <text>a 1,2-diacyl-sn-glycero-3-phosphocholine + H2O = a 1,2-diacyl-sn-glycero-3-phosphate + choline + H(+)</text>
        <dbReference type="Rhea" id="RHEA:14445"/>
        <dbReference type="ChEBI" id="CHEBI:15354"/>
        <dbReference type="ChEBI" id="CHEBI:15377"/>
        <dbReference type="ChEBI" id="CHEBI:15378"/>
        <dbReference type="ChEBI" id="CHEBI:57643"/>
        <dbReference type="ChEBI" id="CHEBI:58608"/>
        <dbReference type="EC" id="3.1.4.4"/>
    </reaction>
</comment>
<gene>
    <name evidence="9" type="ORF">FRD01_13880</name>
</gene>
<evidence type="ECO:0000313" key="10">
    <source>
        <dbReference type="Proteomes" id="UP000321595"/>
    </source>
</evidence>
<protein>
    <recommendedName>
        <fullName evidence="3">phospholipase D</fullName>
        <ecNumber evidence="3">3.1.4.4</ecNumber>
    </recommendedName>
</protein>
<comment type="similarity">
    <text evidence="2">Belongs to the phospholipase D family.</text>
</comment>
<dbReference type="PANTHER" id="PTHR43856">
    <property type="entry name" value="CARDIOLIPIN HYDROLASE"/>
    <property type="match status" value="1"/>
</dbReference>
<evidence type="ECO:0000313" key="9">
    <source>
        <dbReference type="EMBL" id="QED28299.1"/>
    </source>
</evidence>
<feature type="domain" description="PLD phosphodiesterase" evidence="8">
    <location>
        <begin position="465"/>
        <end position="492"/>
    </location>
</feature>
<sequence length="592" mass="65884">MYFNRYTAVFFAALTFSACANTDEDSSPDGEFEQAFTDGKADDFWGSCQSEKVLQLINSTATTADLLKDRGVHTRAANNIIDARNGADGVAGTADDKVFASVVEIDDVPYVGPVAMDSLGALVADLCITPAAAQVEVIFSPQDYQNSHLKKVADLIDQAQDSVDIAMYSYSDAGIGSALERAVDRGVSVRMIFDTANSEKSSPANTKSSRLEDAGVDVRYVNKIMHHKFAIIDGPRNAASANQSTTDNGVLFTGSGNWSHSAGTKYDENTVFVYGNAELNLRYQQEFNTLWGHSRDFEWNTELEFFESDTIDDSMIPDDPSVDAVFTSPNFKQTYSSRYGNTFTTLSGTNTVANRLVEMIEGAEKSIWIASGHLRSRPVSIALMKKVEENPELDVRILLDGQEFIAESTHEIQLRNLDSCIADAAGNTSKENKCFDRGFYFSYSMVEAGIPVKFKYYSYRWHYSYAVQMHHKYFIVDGETVATGSYNLSDNAEHNTFENVVFFEGAQYPELVESFVENFNNLWVLGDEDALYTELMDEVENGTGRVPIVFDSMSLSWEQVNELKRAIVANCSDVNSSSFRSRPERHHSCTRR</sequence>
<proteinExistence type="inferred from homology"/>
<dbReference type="GO" id="GO:0006793">
    <property type="term" value="P:phosphorus metabolic process"/>
    <property type="evidence" value="ECO:0007669"/>
    <property type="project" value="UniProtKB-ARBA"/>
</dbReference>
<dbReference type="GO" id="GO:0016042">
    <property type="term" value="P:lipid catabolic process"/>
    <property type="evidence" value="ECO:0007669"/>
    <property type="project" value="UniProtKB-KW"/>
</dbReference>
<evidence type="ECO:0000256" key="2">
    <source>
        <dbReference type="ARBA" id="ARBA00008664"/>
    </source>
</evidence>
<dbReference type="Gene3D" id="3.30.870.10">
    <property type="entry name" value="Endonuclease Chain A"/>
    <property type="match status" value="2"/>
</dbReference>
<dbReference type="InterPro" id="IPR051406">
    <property type="entry name" value="PLD_domain"/>
</dbReference>
<dbReference type="EC" id="3.1.4.4" evidence="3"/>
<keyword evidence="6" id="KW-0443">Lipid metabolism</keyword>
<keyword evidence="4" id="KW-0378">Hydrolase</keyword>
<dbReference type="Proteomes" id="UP000321595">
    <property type="component" value="Chromosome"/>
</dbReference>
<dbReference type="SUPFAM" id="SSF56024">
    <property type="entry name" value="Phospholipase D/nuclease"/>
    <property type="match status" value="2"/>
</dbReference>
<dbReference type="InterPro" id="IPR025202">
    <property type="entry name" value="PLD-like_dom"/>
</dbReference>
<evidence type="ECO:0000256" key="5">
    <source>
        <dbReference type="ARBA" id="ARBA00022963"/>
    </source>
</evidence>
<dbReference type="PANTHER" id="PTHR43856:SF1">
    <property type="entry name" value="MITOCHONDRIAL CARDIOLIPIN HYDROLASE"/>
    <property type="match status" value="1"/>
</dbReference>
<evidence type="ECO:0000256" key="1">
    <source>
        <dbReference type="ARBA" id="ARBA00000798"/>
    </source>
</evidence>
<evidence type="ECO:0000259" key="8">
    <source>
        <dbReference type="PROSITE" id="PS50035"/>
    </source>
</evidence>
<evidence type="ECO:0000256" key="7">
    <source>
        <dbReference type="SAM" id="SignalP"/>
    </source>
</evidence>
<dbReference type="GO" id="GO:0016891">
    <property type="term" value="F:RNA endonuclease activity producing 5'-phosphomonoesters, hydrolytic mechanism"/>
    <property type="evidence" value="ECO:0007669"/>
    <property type="project" value="TreeGrafter"/>
</dbReference>
<dbReference type="GO" id="GO:0004630">
    <property type="term" value="F:phospholipase D activity"/>
    <property type="evidence" value="ECO:0007669"/>
    <property type="project" value="UniProtKB-EC"/>
</dbReference>
<keyword evidence="5" id="KW-0442">Lipid degradation</keyword>
<feature type="chain" id="PRO_5023087085" description="phospholipase D" evidence="7">
    <location>
        <begin position="21"/>
        <end position="592"/>
    </location>
</feature>
<dbReference type="EMBL" id="CP042467">
    <property type="protein sequence ID" value="QED28299.1"/>
    <property type="molecule type" value="Genomic_DNA"/>
</dbReference>
<dbReference type="KEGG" id="bbae:FRD01_13880"/>
<feature type="signal peptide" evidence="7">
    <location>
        <begin position="1"/>
        <end position="20"/>
    </location>
</feature>
<dbReference type="PROSITE" id="PS51257">
    <property type="entry name" value="PROKAR_LIPOPROTEIN"/>
    <property type="match status" value="1"/>
</dbReference>
<evidence type="ECO:0000256" key="6">
    <source>
        <dbReference type="ARBA" id="ARBA00023098"/>
    </source>
</evidence>
<keyword evidence="7" id="KW-0732">Signal</keyword>
<accession>A0A5B8XY04</accession>
<dbReference type="OrthoDB" id="9765044at2"/>
<dbReference type="Pfam" id="PF13091">
    <property type="entry name" value="PLDc_2"/>
    <property type="match status" value="2"/>
</dbReference>
<dbReference type="AlphaFoldDB" id="A0A5B8XY04"/>
<reference evidence="9 10" key="1">
    <citation type="submission" date="2019-08" db="EMBL/GenBank/DDBJ databases">
        <authorList>
            <person name="Liang Q."/>
        </authorList>
    </citation>
    <scope>NUCLEOTIDE SEQUENCE [LARGE SCALE GENOMIC DNA]</scope>
    <source>
        <strain evidence="9 10">V1718</strain>
    </source>
</reference>
<dbReference type="InterPro" id="IPR001736">
    <property type="entry name" value="PLipase_D/transphosphatidylase"/>
</dbReference>
<evidence type="ECO:0000256" key="3">
    <source>
        <dbReference type="ARBA" id="ARBA00012027"/>
    </source>
</evidence>